<dbReference type="PANTHER" id="PTHR10192">
    <property type="entry name" value="MOLYBDOPTERIN BIOSYNTHESIS PROTEIN"/>
    <property type="match status" value="1"/>
</dbReference>
<dbReference type="InterPro" id="IPR001453">
    <property type="entry name" value="MoaB/Mog_dom"/>
</dbReference>
<keyword evidence="8 10" id="KW-0501">Molybdenum cofactor biosynthesis</keyword>
<dbReference type="UniPathway" id="UPA00344"/>
<proteinExistence type="inferred from homology"/>
<dbReference type="PROSITE" id="PS01079">
    <property type="entry name" value="MOCF_BIOSYNTHESIS_2"/>
    <property type="match status" value="1"/>
</dbReference>
<dbReference type="OrthoDB" id="9804758at2"/>
<feature type="domain" description="MoaB/Mog" evidence="11">
    <location>
        <begin position="176"/>
        <end position="313"/>
    </location>
</feature>
<dbReference type="Gene3D" id="2.40.340.10">
    <property type="entry name" value="MoeA, C-terminal, domain IV"/>
    <property type="match status" value="1"/>
</dbReference>
<comment type="function">
    <text evidence="1 10">Catalyzes the insertion of molybdate into adenylated molybdopterin with the concomitant release of AMP.</text>
</comment>
<dbReference type="SUPFAM" id="SSF53218">
    <property type="entry name" value="Molybdenum cofactor biosynthesis proteins"/>
    <property type="match status" value="1"/>
</dbReference>
<comment type="cofactor">
    <cofactor evidence="10">
        <name>Mg(2+)</name>
        <dbReference type="ChEBI" id="CHEBI:18420"/>
    </cofactor>
</comment>
<evidence type="ECO:0000256" key="10">
    <source>
        <dbReference type="RuleBase" id="RU365090"/>
    </source>
</evidence>
<comment type="pathway">
    <text evidence="3 10">Cofactor biosynthesis; molybdopterin biosynthesis.</text>
</comment>
<dbReference type="Pfam" id="PF12727">
    <property type="entry name" value="PBP_like"/>
    <property type="match status" value="1"/>
</dbReference>
<dbReference type="InterPro" id="IPR005111">
    <property type="entry name" value="MoeA_C_domain_IV"/>
</dbReference>
<dbReference type="InterPro" id="IPR005110">
    <property type="entry name" value="MoeA_linker/N"/>
</dbReference>
<evidence type="ECO:0000313" key="12">
    <source>
        <dbReference type="EMBL" id="GAV24944.1"/>
    </source>
</evidence>
<keyword evidence="10" id="KW-0808">Transferase</keyword>
<comment type="function">
    <text evidence="2">May be involved in the biosynthesis of molybdopterin.</text>
</comment>
<dbReference type="Gene3D" id="2.170.190.11">
    <property type="entry name" value="Molybdopterin biosynthesis moea protein, domain 3"/>
    <property type="match status" value="1"/>
</dbReference>
<accession>A0A1L8D1D1</accession>
<dbReference type="RefSeq" id="WP_075865119.1">
    <property type="nucleotide sequence ID" value="NZ_BDJL01000024.1"/>
</dbReference>
<dbReference type="GO" id="GO:0061599">
    <property type="term" value="F:molybdopterin molybdotransferase activity"/>
    <property type="evidence" value="ECO:0007669"/>
    <property type="project" value="UniProtKB-UniRule"/>
</dbReference>
<evidence type="ECO:0000256" key="4">
    <source>
        <dbReference type="ARBA" id="ARBA00010763"/>
    </source>
</evidence>
<dbReference type="AlphaFoldDB" id="A0A1L8D1D1"/>
<keyword evidence="10" id="KW-0479">Metal-binding</keyword>
<dbReference type="SUPFAM" id="SSF53850">
    <property type="entry name" value="Periplasmic binding protein-like II"/>
    <property type="match status" value="1"/>
</dbReference>
<dbReference type="InterPro" id="IPR038987">
    <property type="entry name" value="MoeA-like"/>
</dbReference>
<dbReference type="Pfam" id="PF03454">
    <property type="entry name" value="MoeA_C"/>
    <property type="match status" value="1"/>
</dbReference>
<dbReference type="Gene3D" id="3.40.190.10">
    <property type="entry name" value="Periplasmic binding protein-like II"/>
    <property type="match status" value="1"/>
</dbReference>
<evidence type="ECO:0000313" key="13">
    <source>
        <dbReference type="Proteomes" id="UP000187338"/>
    </source>
</evidence>
<dbReference type="GO" id="GO:0006777">
    <property type="term" value="P:Mo-molybdopterin cofactor biosynthetic process"/>
    <property type="evidence" value="ECO:0007669"/>
    <property type="project" value="UniProtKB-UniRule"/>
</dbReference>
<dbReference type="Pfam" id="PF03453">
    <property type="entry name" value="MoeA_N"/>
    <property type="match status" value="1"/>
</dbReference>
<dbReference type="SUPFAM" id="SSF63882">
    <property type="entry name" value="MoeA N-terminal region -like"/>
    <property type="match status" value="1"/>
</dbReference>
<name>A0A1L8D1D1_9THEO</name>
<dbReference type="PANTHER" id="PTHR10192:SF16">
    <property type="entry name" value="MOLYBDOPTERIN MOLYBDENUMTRANSFERASE"/>
    <property type="match status" value="1"/>
</dbReference>
<dbReference type="SMART" id="SM00852">
    <property type="entry name" value="MoCF_biosynth"/>
    <property type="match status" value="1"/>
</dbReference>
<dbReference type="InterPro" id="IPR008284">
    <property type="entry name" value="MoCF_biosynth_CS"/>
</dbReference>
<dbReference type="GO" id="GO:0005829">
    <property type="term" value="C:cytosol"/>
    <property type="evidence" value="ECO:0007669"/>
    <property type="project" value="TreeGrafter"/>
</dbReference>
<protein>
    <recommendedName>
        <fullName evidence="6 10">Molybdopterin molybdenumtransferase</fullName>
        <ecNumber evidence="5 10">2.10.1.1</ecNumber>
    </recommendedName>
</protein>
<evidence type="ECO:0000256" key="9">
    <source>
        <dbReference type="ARBA" id="ARBA00047317"/>
    </source>
</evidence>
<evidence type="ECO:0000259" key="11">
    <source>
        <dbReference type="SMART" id="SM00852"/>
    </source>
</evidence>
<evidence type="ECO:0000256" key="1">
    <source>
        <dbReference type="ARBA" id="ARBA00002901"/>
    </source>
</evidence>
<dbReference type="Proteomes" id="UP000187338">
    <property type="component" value="Unassembled WGS sequence"/>
</dbReference>
<evidence type="ECO:0000256" key="2">
    <source>
        <dbReference type="ARBA" id="ARBA00003487"/>
    </source>
</evidence>
<dbReference type="Gene3D" id="3.40.980.10">
    <property type="entry name" value="MoaB/Mog-like domain"/>
    <property type="match status" value="1"/>
</dbReference>
<dbReference type="Gene3D" id="3.90.105.10">
    <property type="entry name" value="Molybdopterin biosynthesis moea protein, domain 2"/>
    <property type="match status" value="1"/>
</dbReference>
<keyword evidence="13" id="KW-1185">Reference proteome</keyword>
<dbReference type="InterPro" id="IPR024370">
    <property type="entry name" value="PBP_domain"/>
</dbReference>
<evidence type="ECO:0000256" key="5">
    <source>
        <dbReference type="ARBA" id="ARBA00013269"/>
    </source>
</evidence>
<evidence type="ECO:0000256" key="7">
    <source>
        <dbReference type="ARBA" id="ARBA00022505"/>
    </source>
</evidence>
<dbReference type="InterPro" id="IPR036425">
    <property type="entry name" value="MoaB/Mog-like_dom_sf"/>
</dbReference>
<evidence type="ECO:0000256" key="6">
    <source>
        <dbReference type="ARBA" id="ARBA00021108"/>
    </source>
</evidence>
<comment type="caution">
    <text evidence="12">The sequence shown here is derived from an EMBL/GenBank/DDBJ whole genome shotgun (WGS) entry which is preliminary data.</text>
</comment>
<dbReference type="SUPFAM" id="SSF63867">
    <property type="entry name" value="MoeA C-terminal domain-like"/>
    <property type="match status" value="1"/>
</dbReference>
<dbReference type="NCBIfam" id="TIGR00177">
    <property type="entry name" value="molyb_syn"/>
    <property type="match status" value="1"/>
</dbReference>
<reference evidence="13" key="1">
    <citation type="submission" date="2016-12" db="EMBL/GenBank/DDBJ databases">
        <title>Draft Genome Sequences od Carboxydothermus pertinax and islandicus, Hydrogenogenic Carboxydotrophic Bacteria.</title>
        <authorList>
            <person name="Fukuyama Y."/>
            <person name="Ohmae K."/>
            <person name="Yoneda Y."/>
            <person name="Yoshida T."/>
            <person name="Sako Y."/>
        </authorList>
    </citation>
    <scope>NUCLEOTIDE SEQUENCE [LARGE SCALE GENOMIC DNA]</scope>
    <source>
        <strain evidence="13">SET</strain>
    </source>
</reference>
<dbReference type="EC" id="2.10.1.1" evidence="5 10"/>
<dbReference type="EMBL" id="BDJL01000024">
    <property type="protein sequence ID" value="GAV24944.1"/>
    <property type="molecule type" value="Genomic_DNA"/>
</dbReference>
<gene>
    <name evidence="12" type="ORF">ciss_08770</name>
</gene>
<comment type="catalytic activity">
    <reaction evidence="9">
        <text>adenylyl-molybdopterin + molybdate = Mo-molybdopterin + AMP + H(+)</text>
        <dbReference type="Rhea" id="RHEA:35047"/>
        <dbReference type="ChEBI" id="CHEBI:15378"/>
        <dbReference type="ChEBI" id="CHEBI:36264"/>
        <dbReference type="ChEBI" id="CHEBI:62727"/>
        <dbReference type="ChEBI" id="CHEBI:71302"/>
        <dbReference type="ChEBI" id="CHEBI:456215"/>
        <dbReference type="EC" id="2.10.1.1"/>
    </reaction>
</comment>
<keyword evidence="10" id="KW-0460">Magnesium</keyword>
<dbReference type="InterPro" id="IPR036135">
    <property type="entry name" value="MoeA_linker/N_sf"/>
</dbReference>
<keyword evidence="7 10" id="KW-0500">Molybdenum</keyword>
<sequence>MAFYLNQVPFEEARENFESELLNVNFFHPREEEIETVLAVGRITCKPVLAKRSNPHFNASAVDGFAVRAKDTFFARETSPILLKVGENCLRVDTGDLIPEGFDAVIMVEDVLYPEPGVISVIKPVTPGTNIRFIGEDFNEEEVLLPAFAKVKPADVGALLAGGVKTLKVLKKLKALFIPTGDEIVPFSETPEPGQIPDTNSSFIKAVLAEYGYETFIHPIVRDDPELLYKTVKDNIEKYDVIIINAGSSAGRDDYAAKVIERLGRVLVHGLATKPGKPTILGIAGNKPVIGLPGFPLSAYLVCEIILKPLAEKYYKNEFHDYGKIKATLTKTLISTTGVDDFVWGKVTRVAGRYCFTPLSRGASVSSTLLKANALLRIPRFSEGYKEGSEVEIALKEPLAEVEQYLTVTGSHDLLLDLIDSFLREKYGIKLSSSHVGSLNGIVAVEKNYAKLAGVHLLDPETGEYNKSYVEKRLKGYVLINLSLREQGLIVARGNPKKISGLADLVKPGVTFVNRQKGSGTRVFLDYLLKKENLNAREISGYDREEYTHLAVAAKVKNGLADCGLGIYAAAKIFDLDFIPLGEERYDLLLREETLEDTQVKKLLEVINSQEFKKEVENLGGYKTTYTGQIVEKG</sequence>
<dbReference type="GO" id="GO:0046872">
    <property type="term" value="F:metal ion binding"/>
    <property type="evidence" value="ECO:0007669"/>
    <property type="project" value="UniProtKB-UniRule"/>
</dbReference>
<evidence type="ECO:0000256" key="8">
    <source>
        <dbReference type="ARBA" id="ARBA00023150"/>
    </source>
</evidence>
<evidence type="ECO:0000256" key="3">
    <source>
        <dbReference type="ARBA" id="ARBA00005046"/>
    </source>
</evidence>
<dbReference type="CDD" id="cd00887">
    <property type="entry name" value="MoeA"/>
    <property type="match status" value="1"/>
</dbReference>
<comment type="similarity">
    <text evidence="4 10">Belongs to the MoeA family.</text>
</comment>
<dbReference type="STRING" id="661089.ciss_08770"/>
<dbReference type="Pfam" id="PF00994">
    <property type="entry name" value="MoCF_biosynth"/>
    <property type="match status" value="1"/>
</dbReference>
<organism evidence="12 13">
    <name type="scientific">Carboxydothermus islandicus</name>
    <dbReference type="NCBI Taxonomy" id="661089"/>
    <lineage>
        <taxon>Bacteria</taxon>
        <taxon>Bacillati</taxon>
        <taxon>Bacillota</taxon>
        <taxon>Clostridia</taxon>
        <taxon>Thermoanaerobacterales</taxon>
        <taxon>Thermoanaerobacteraceae</taxon>
        <taxon>Carboxydothermus</taxon>
    </lineage>
</organism>
<dbReference type="NCBIfam" id="NF011068">
    <property type="entry name" value="PRK14498.1"/>
    <property type="match status" value="1"/>
</dbReference>
<dbReference type="InterPro" id="IPR036688">
    <property type="entry name" value="MoeA_C_domain_IV_sf"/>
</dbReference>